<evidence type="ECO:0000313" key="2">
    <source>
        <dbReference type="EMBL" id="SOD55255.1"/>
    </source>
</evidence>
<accession>A0A286D9B8</accession>
<protein>
    <submittedName>
        <fullName evidence="2">Uncharacterized protein, PEP-CTERM system associated</fullName>
    </submittedName>
</protein>
<name>A0A286D9B8_9GAMM</name>
<dbReference type="InterPro" id="IPR018759">
    <property type="entry name" value="BBP2_2"/>
</dbReference>
<keyword evidence="1" id="KW-0732">Signal</keyword>
<dbReference type="Gene3D" id="2.40.160.10">
    <property type="entry name" value="Porin"/>
    <property type="match status" value="1"/>
</dbReference>
<dbReference type="InterPro" id="IPR023614">
    <property type="entry name" value="Porin_dom_sf"/>
</dbReference>
<dbReference type="Proteomes" id="UP000219374">
    <property type="component" value="Unassembled WGS sequence"/>
</dbReference>
<keyword evidence="3" id="KW-1185">Reference proteome</keyword>
<dbReference type="Pfam" id="PF10082">
    <property type="entry name" value="BBP2_2"/>
    <property type="match status" value="1"/>
</dbReference>
<feature type="chain" id="PRO_5013375500" evidence="1">
    <location>
        <begin position="33"/>
        <end position="443"/>
    </location>
</feature>
<gene>
    <name evidence="2" type="ORF">SAMN06296416_106223</name>
</gene>
<dbReference type="EMBL" id="OCND01000006">
    <property type="protein sequence ID" value="SOD55255.1"/>
    <property type="molecule type" value="Genomic_DNA"/>
</dbReference>
<dbReference type="SUPFAM" id="SSF56935">
    <property type="entry name" value="Porins"/>
    <property type="match status" value="1"/>
</dbReference>
<evidence type="ECO:0000256" key="1">
    <source>
        <dbReference type="SAM" id="SignalP"/>
    </source>
</evidence>
<organism evidence="2 3">
    <name type="scientific">Pseudoxanthomonas wuyuanensis</name>
    <dbReference type="NCBI Taxonomy" id="1073196"/>
    <lineage>
        <taxon>Bacteria</taxon>
        <taxon>Pseudomonadati</taxon>
        <taxon>Pseudomonadota</taxon>
        <taxon>Gammaproteobacteria</taxon>
        <taxon>Lysobacterales</taxon>
        <taxon>Lysobacteraceae</taxon>
        <taxon>Pseudoxanthomonas</taxon>
    </lineage>
</organism>
<evidence type="ECO:0000313" key="3">
    <source>
        <dbReference type="Proteomes" id="UP000219374"/>
    </source>
</evidence>
<reference evidence="2 3" key="1">
    <citation type="submission" date="2017-09" db="EMBL/GenBank/DDBJ databases">
        <authorList>
            <person name="Ehlers B."/>
            <person name="Leendertz F.H."/>
        </authorList>
    </citation>
    <scope>NUCLEOTIDE SEQUENCE [LARGE SCALE GENOMIC DNA]</scope>
    <source>
        <strain evidence="2 3">CGMCC 1.10978</strain>
    </source>
</reference>
<feature type="signal peptide" evidence="1">
    <location>
        <begin position="1"/>
        <end position="32"/>
    </location>
</feature>
<dbReference type="AlphaFoldDB" id="A0A286D9B8"/>
<sequence>MATDTRKYAPQRFPRSALCIALLTAMPYAANAARLDYELGAAVMHSDNIVLRENDEISETVFSPRLRFDFEHSSSTLQSTFRGDVQYLDYLDDVYKDDTRGEFVGALDWTISPDRVSFMARDSLSRQSVSTLAAFTPGNQQQINVFEAGPSFFARFGQATLGQLDLRYTNSYAEETETFNSDRYNVAARLRRETSSTAQVSLNLEATQTEYDTISELYDYKRYDAYVNYTSQLASLDLSVDAGYSRLQPRGGDDTSGALFRGRADWRVSPRSTFNANLSYQFADAAQDLILRVGAPGDPGSPIIGDPDNPNLQIVPDTFKQKRANLGYQFTGVRLNLQVQPYYEQLRYLRDDAFDQDNYGGLFSARYEIRPQLFATALAARQHRQFKGIDREDKDTTLALGLASRMSRHWGAQLDYQYRKRDSSVGGQNYVENVVVLSFTYFR</sequence>
<proteinExistence type="predicted"/>
<dbReference type="RefSeq" id="WP_162125706.1">
    <property type="nucleotide sequence ID" value="NZ_OCND01000006.1"/>
</dbReference>